<feature type="domain" description="Large ribosomal subunit protein uL5 C-terminal" evidence="5">
    <location>
        <begin position="187"/>
        <end position="295"/>
    </location>
</feature>
<evidence type="ECO:0000313" key="6">
    <source>
        <dbReference type="EMBL" id="EIW81108.1"/>
    </source>
</evidence>
<dbReference type="RefSeq" id="XP_007768527.1">
    <property type="nucleotide sequence ID" value="XM_007770337.1"/>
</dbReference>
<dbReference type="GO" id="GO:0006412">
    <property type="term" value="P:translation"/>
    <property type="evidence" value="ECO:0007669"/>
    <property type="project" value="InterPro"/>
</dbReference>
<evidence type="ECO:0000256" key="4">
    <source>
        <dbReference type="SAM" id="MobiDB-lite"/>
    </source>
</evidence>
<dbReference type="GO" id="GO:0005840">
    <property type="term" value="C:ribosome"/>
    <property type="evidence" value="ECO:0007669"/>
    <property type="project" value="UniProtKB-KW"/>
</dbReference>
<dbReference type="Gene3D" id="3.30.1440.10">
    <property type="match status" value="1"/>
</dbReference>
<sequence>MSAATAAKAPRALSSMRGWRSPPRIRQPLRKDEERLPIPHVDLVVGQTHHSRVGDHYHNTLADDLLYMTYTHELGERKPPRQIRLRFDPDDPYVVHRKNLPVGGDHRQLAQLPPAMTPDNVVRLERIVLHSMQKEAVNNRSSLLGVIEAFRAISGKNDAGGGRAKGSGVQIVHAKKNVGGWARAGIPTGVVVDIEGAPMYDFVSTLVEFVLPRLREFNGITLPAPSASTQSPSSIAGVVSFGLPPDAMALFPQIEVNMDMYPKMYGMHVQFITNAVGLGAQKRAQALLSGFQIPFARK</sequence>
<keyword evidence="3" id="KW-0687">Ribonucleoprotein</keyword>
<organism evidence="6 7">
    <name type="scientific">Coniophora puteana (strain RWD-64-598)</name>
    <name type="common">Brown rot fungus</name>
    <dbReference type="NCBI Taxonomy" id="741705"/>
    <lineage>
        <taxon>Eukaryota</taxon>
        <taxon>Fungi</taxon>
        <taxon>Dikarya</taxon>
        <taxon>Basidiomycota</taxon>
        <taxon>Agaricomycotina</taxon>
        <taxon>Agaricomycetes</taxon>
        <taxon>Agaricomycetidae</taxon>
        <taxon>Boletales</taxon>
        <taxon>Coniophorineae</taxon>
        <taxon>Coniophoraceae</taxon>
        <taxon>Coniophora</taxon>
    </lineage>
</organism>
<dbReference type="EMBL" id="JH711578">
    <property type="protein sequence ID" value="EIW81108.1"/>
    <property type="molecule type" value="Genomic_DNA"/>
</dbReference>
<gene>
    <name evidence="6" type="ORF">CONPUDRAFT_144023</name>
</gene>
<dbReference type="InterPro" id="IPR022803">
    <property type="entry name" value="Ribosomal_uL5_dom_sf"/>
</dbReference>
<evidence type="ECO:0000256" key="1">
    <source>
        <dbReference type="ARBA" id="ARBA00008553"/>
    </source>
</evidence>
<evidence type="ECO:0000256" key="3">
    <source>
        <dbReference type="ARBA" id="ARBA00023274"/>
    </source>
</evidence>
<dbReference type="InterPro" id="IPR031309">
    <property type="entry name" value="Ribosomal_uL5_C"/>
</dbReference>
<dbReference type="GO" id="GO:0003735">
    <property type="term" value="F:structural constituent of ribosome"/>
    <property type="evidence" value="ECO:0007669"/>
    <property type="project" value="InterPro"/>
</dbReference>
<feature type="region of interest" description="Disordered" evidence="4">
    <location>
        <begin position="1"/>
        <end position="24"/>
    </location>
</feature>
<dbReference type="GeneID" id="19201888"/>
<dbReference type="AlphaFoldDB" id="A0A5M3MPL0"/>
<comment type="similarity">
    <text evidence="1">Belongs to the universal ribosomal protein uL5 family.</text>
</comment>
<dbReference type="PANTHER" id="PTHR11994">
    <property type="entry name" value="60S RIBOSOMAL PROTEIN L11-RELATED"/>
    <property type="match status" value="1"/>
</dbReference>
<evidence type="ECO:0000259" key="5">
    <source>
        <dbReference type="Pfam" id="PF00673"/>
    </source>
</evidence>
<evidence type="ECO:0000313" key="7">
    <source>
        <dbReference type="Proteomes" id="UP000053558"/>
    </source>
</evidence>
<dbReference type="Proteomes" id="UP000053558">
    <property type="component" value="Unassembled WGS sequence"/>
</dbReference>
<dbReference type="OrthoDB" id="539541at2759"/>
<dbReference type="OMA" id="HITIHTT"/>
<proteinExistence type="inferred from homology"/>
<evidence type="ECO:0000256" key="2">
    <source>
        <dbReference type="ARBA" id="ARBA00022980"/>
    </source>
</evidence>
<dbReference type="GO" id="GO:1990904">
    <property type="term" value="C:ribonucleoprotein complex"/>
    <property type="evidence" value="ECO:0007669"/>
    <property type="project" value="UniProtKB-KW"/>
</dbReference>
<reference evidence="7" key="1">
    <citation type="journal article" date="2012" name="Science">
        <title>The Paleozoic origin of enzymatic lignin decomposition reconstructed from 31 fungal genomes.</title>
        <authorList>
            <person name="Floudas D."/>
            <person name="Binder M."/>
            <person name="Riley R."/>
            <person name="Barry K."/>
            <person name="Blanchette R.A."/>
            <person name="Henrissat B."/>
            <person name="Martinez A.T."/>
            <person name="Otillar R."/>
            <person name="Spatafora J.W."/>
            <person name="Yadav J.S."/>
            <person name="Aerts A."/>
            <person name="Benoit I."/>
            <person name="Boyd A."/>
            <person name="Carlson A."/>
            <person name="Copeland A."/>
            <person name="Coutinho P.M."/>
            <person name="de Vries R.P."/>
            <person name="Ferreira P."/>
            <person name="Findley K."/>
            <person name="Foster B."/>
            <person name="Gaskell J."/>
            <person name="Glotzer D."/>
            <person name="Gorecki P."/>
            <person name="Heitman J."/>
            <person name="Hesse C."/>
            <person name="Hori C."/>
            <person name="Igarashi K."/>
            <person name="Jurgens J.A."/>
            <person name="Kallen N."/>
            <person name="Kersten P."/>
            <person name="Kohler A."/>
            <person name="Kuees U."/>
            <person name="Kumar T.K.A."/>
            <person name="Kuo A."/>
            <person name="LaButti K."/>
            <person name="Larrondo L.F."/>
            <person name="Lindquist E."/>
            <person name="Ling A."/>
            <person name="Lombard V."/>
            <person name="Lucas S."/>
            <person name="Lundell T."/>
            <person name="Martin R."/>
            <person name="McLaughlin D.J."/>
            <person name="Morgenstern I."/>
            <person name="Morin E."/>
            <person name="Murat C."/>
            <person name="Nagy L.G."/>
            <person name="Nolan M."/>
            <person name="Ohm R.A."/>
            <person name="Patyshakuliyeva A."/>
            <person name="Rokas A."/>
            <person name="Ruiz-Duenas F.J."/>
            <person name="Sabat G."/>
            <person name="Salamov A."/>
            <person name="Samejima M."/>
            <person name="Schmutz J."/>
            <person name="Slot J.C."/>
            <person name="St John F."/>
            <person name="Stenlid J."/>
            <person name="Sun H."/>
            <person name="Sun S."/>
            <person name="Syed K."/>
            <person name="Tsang A."/>
            <person name="Wiebenga A."/>
            <person name="Young D."/>
            <person name="Pisabarro A."/>
            <person name="Eastwood D.C."/>
            <person name="Martin F."/>
            <person name="Cullen D."/>
            <person name="Grigoriev I.V."/>
            <person name="Hibbett D.S."/>
        </authorList>
    </citation>
    <scope>NUCLEOTIDE SEQUENCE [LARGE SCALE GENOMIC DNA]</scope>
    <source>
        <strain evidence="7">RWD-64-598 SS2</strain>
    </source>
</reference>
<protein>
    <submittedName>
        <fullName evidence="6">Mitochondrial 50S ribosomal protein L5</fullName>
    </submittedName>
</protein>
<name>A0A5M3MPL0_CONPW</name>
<accession>A0A5M3MPL0</accession>
<dbReference type="InterPro" id="IPR002132">
    <property type="entry name" value="Ribosomal_uL5"/>
</dbReference>
<keyword evidence="7" id="KW-1185">Reference proteome</keyword>
<comment type="caution">
    <text evidence="6">The sequence shown here is derived from an EMBL/GenBank/DDBJ whole genome shotgun (WGS) entry which is preliminary data.</text>
</comment>
<dbReference type="SUPFAM" id="SSF55282">
    <property type="entry name" value="RL5-like"/>
    <property type="match status" value="1"/>
</dbReference>
<dbReference type="Pfam" id="PF00673">
    <property type="entry name" value="Ribosomal_L5_C"/>
    <property type="match status" value="1"/>
</dbReference>
<keyword evidence="2 6" id="KW-0689">Ribosomal protein</keyword>
<dbReference type="KEGG" id="cput:CONPUDRAFT_144023"/>